<reference evidence="7 8" key="1">
    <citation type="submission" date="2015-09" db="EMBL/GenBank/DDBJ databases">
        <title>Identification and resolution of microdiversity through metagenomic sequencing of parallel consortia.</title>
        <authorList>
            <person name="Nelson W.C."/>
            <person name="Romine M.F."/>
            <person name="Lindemann S.R."/>
        </authorList>
    </citation>
    <scope>NUCLEOTIDE SEQUENCE [LARGE SCALE GENOMIC DNA]</scope>
    <source>
        <strain evidence="7">HL-91</strain>
    </source>
</reference>
<dbReference type="Proteomes" id="UP000182045">
    <property type="component" value="Unassembled WGS sequence"/>
</dbReference>
<evidence type="ECO:0000313" key="8">
    <source>
        <dbReference type="Proteomes" id="UP000050413"/>
    </source>
</evidence>
<sequence>MRDPVALATSWLGTPYRHRASVPGAGADCLGLIRGIWRARYGAEAELPPPYSPSWAEAGAGEPLHDALLRHLTPAQAPADGQVLLFRLAPRARAKHLGIQCEGGRAFIHACPRAGVIRAPLSAPWARRIVARFNFPPLPDA</sequence>
<dbReference type="RefSeq" id="WP_141655919.1">
    <property type="nucleotide sequence ID" value="NZ_FBYC01000004.1"/>
</dbReference>
<evidence type="ECO:0000256" key="4">
    <source>
        <dbReference type="ARBA" id="ARBA00022807"/>
    </source>
</evidence>
<feature type="domain" description="NlpC/P60" evidence="5">
    <location>
        <begin position="1"/>
        <end position="136"/>
    </location>
</feature>
<gene>
    <name evidence="6" type="ORF">Ga0058931_1814</name>
    <name evidence="7" type="ORF">HLUCCA05_04300</name>
</gene>
<dbReference type="PROSITE" id="PS51935">
    <property type="entry name" value="NLPC_P60"/>
    <property type="match status" value="1"/>
</dbReference>
<evidence type="ECO:0000259" key="5">
    <source>
        <dbReference type="PROSITE" id="PS51935"/>
    </source>
</evidence>
<reference evidence="6 9" key="2">
    <citation type="submission" date="2016-01" db="EMBL/GenBank/DDBJ databases">
        <authorList>
            <person name="Varghese N."/>
        </authorList>
    </citation>
    <scope>NUCLEOTIDE SEQUENCE [LARGE SCALE GENOMIC DNA]</scope>
    <source>
        <strain evidence="6 9">HL-91</strain>
    </source>
</reference>
<dbReference type="InterPro" id="IPR000064">
    <property type="entry name" value="NLP_P60_dom"/>
</dbReference>
<keyword evidence="3" id="KW-0378">Hydrolase</keyword>
<evidence type="ECO:0000256" key="3">
    <source>
        <dbReference type="ARBA" id="ARBA00022801"/>
    </source>
</evidence>
<dbReference type="EMBL" id="FBYC01000004">
    <property type="protein sequence ID" value="CUX81523.1"/>
    <property type="molecule type" value="Genomic_DNA"/>
</dbReference>
<evidence type="ECO:0000256" key="1">
    <source>
        <dbReference type="ARBA" id="ARBA00007074"/>
    </source>
</evidence>
<dbReference type="InterPro" id="IPR011929">
    <property type="entry name" value="Phage_pept_NlpC/P60"/>
</dbReference>
<comment type="similarity">
    <text evidence="1">Belongs to the peptidase C40 family.</text>
</comment>
<dbReference type="Gene3D" id="3.90.1720.10">
    <property type="entry name" value="endopeptidase domain like (from Nostoc punctiforme)"/>
    <property type="match status" value="1"/>
</dbReference>
<dbReference type="NCBIfam" id="TIGR02219">
    <property type="entry name" value="phage_NlpC_fam"/>
    <property type="match status" value="1"/>
</dbReference>
<evidence type="ECO:0000313" key="7">
    <source>
        <dbReference type="EMBL" id="KPP95900.1"/>
    </source>
</evidence>
<proteinExistence type="inferred from homology"/>
<dbReference type="SUPFAM" id="SSF54001">
    <property type="entry name" value="Cysteine proteinases"/>
    <property type="match status" value="1"/>
</dbReference>
<evidence type="ECO:0000313" key="6">
    <source>
        <dbReference type="EMBL" id="CUX81523.1"/>
    </source>
</evidence>
<evidence type="ECO:0000313" key="9">
    <source>
        <dbReference type="Proteomes" id="UP000182045"/>
    </source>
</evidence>
<keyword evidence="4" id="KW-0788">Thiol protease</keyword>
<dbReference type="PATRIC" id="fig|1666912.4.peg.2015"/>
<name>A0A0P7WD02_9RHOB</name>
<dbReference type="OrthoDB" id="6058745at2"/>
<dbReference type="STRING" id="1666912.Ga0058931_1814"/>
<keyword evidence="2" id="KW-0645">Protease</keyword>
<organism evidence="7 8">
    <name type="scientific">Roseibaca calidilacus</name>
    <dbReference type="NCBI Taxonomy" id="1666912"/>
    <lineage>
        <taxon>Bacteria</taxon>
        <taxon>Pseudomonadati</taxon>
        <taxon>Pseudomonadota</taxon>
        <taxon>Alphaproteobacteria</taxon>
        <taxon>Rhodobacterales</taxon>
        <taxon>Paracoccaceae</taxon>
        <taxon>Roseinatronobacter</taxon>
    </lineage>
</organism>
<accession>A0A0P7WD02</accession>
<keyword evidence="9" id="KW-1185">Reference proteome</keyword>
<evidence type="ECO:0000256" key="2">
    <source>
        <dbReference type="ARBA" id="ARBA00022670"/>
    </source>
</evidence>
<dbReference type="AlphaFoldDB" id="A0A0P7WD02"/>
<comment type="caution">
    <text evidence="7">The sequence shown here is derived from an EMBL/GenBank/DDBJ whole genome shotgun (WGS) entry which is preliminary data.</text>
</comment>
<dbReference type="Proteomes" id="UP000050413">
    <property type="component" value="Unassembled WGS sequence"/>
</dbReference>
<dbReference type="GO" id="GO:0008234">
    <property type="term" value="F:cysteine-type peptidase activity"/>
    <property type="evidence" value="ECO:0007669"/>
    <property type="project" value="UniProtKB-KW"/>
</dbReference>
<protein>
    <submittedName>
        <fullName evidence="7">Gene transfer agent NlpC/P60 family peptidase</fullName>
    </submittedName>
    <submittedName>
        <fullName evidence="6">Phage cell wall peptidase, NlpC/P60 family</fullName>
    </submittedName>
</protein>
<dbReference type="EMBL" id="LJSG01000002">
    <property type="protein sequence ID" value="KPP95900.1"/>
    <property type="molecule type" value="Genomic_DNA"/>
</dbReference>
<dbReference type="InterPro" id="IPR038765">
    <property type="entry name" value="Papain-like_cys_pep_sf"/>
</dbReference>
<dbReference type="GO" id="GO:0006508">
    <property type="term" value="P:proteolysis"/>
    <property type="evidence" value="ECO:0007669"/>
    <property type="project" value="UniProtKB-KW"/>
</dbReference>